<sequence>MDRTGHGDFQIVNERALTMSHETEALHKRMASHYILIGYGVESMPCMIFEINNHGGSFETTPATTLG</sequence>
<dbReference type="HOGENOM" id="CLU_2812089_0_0_1"/>
<gene>
    <name evidence="1" type="ORF">PVAR5_0243</name>
</gene>
<organism evidence="1 2">
    <name type="scientific">Byssochlamys spectabilis (strain No. 5 / NBRC 109023)</name>
    <name type="common">Paecilomyces variotii</name>
    <dbReference type="NCBI Taxonomy" id="1356009"/>
    <lineage>
        <taxon>Eukaryota</taxon>
        <taxon>Fungi</taxon>
        <taxon>Dikarya</taxon>
        <taxon>Ascomycota</taxon>
        <taxon>Pezizomycotina</taxon>
        <taxon>Eurotiomycetes</taxon>
        <taxon>Eurotiomycetidae</taxon>
        <taxon>Eurotiales</taxon>
        <taxon>Thermoascaceae</taxon>
        <taxon>Paecilomyces</taxon>
    </lineage>
</organism>
<dbReference type="InParanoid" id="V5HQU2"/>
<accession>V5HQU2</accession>
<proteinExistence type="predicted"/>
<evidence type="ECO:0000313" key="1">
    <source>
        <dbReference type="EMBL" id="GAD91670.1"/>
    </source>
</evidence>
<protein>
    <submittedName>
        <fullName evidence="1">Uncharacterized protein</fullName>
    </submittedName>
</protein>
<dbReference type="Proteomes" id="UP000018001">
    <property type="component" value="Unassembled WGS sequence"/>
</dbReference>
<dbReference type="EMBL" id="BAUL01000002">
    <property type="protein sequence ID" value="GAD91670.1"/>
    <property type="molecule type" value="Genomic_DNA"/>
</dbReference>
<comment type="caution">
    <text evidence="1">The sequence shown here is derived from an EMBL/GenBank/DDBJ whole genome shotgun (WGS) entry which is preliminary data.</text>
</comment>
<reference evidence="2" key="1">
    <citation type="journal article" date="2014" name="Genome Announc.">
        <title>Draft genome sequence of the formaldehyde-resistant fungus Byssochlamys spectabilis No. 5 (anamorph Paecilomyces variotii No. 5) (NBRC109023).</title>
        <authorList>
            <person name="Oka T."/>
            <person name="Ekino K."/>
            <person name="Fukuda K."/>
            <person name="Nomura Y."/>
        </authorList>
    </citation>
    <scope>NUCLEOTIDE SEQUENCE [LARGE SCALE GENOMIC DNA]</scope>
    <source>
        <strain evidence="2">No. 5 / NBRC 109023</strain>
    </source>
</reference>
<evidence type="ECO:0000313" key="2">
    <source>
        <dbReference type="Proteomes" id="UP000018001"/>
    </source>
</evidence>
<keyword evidence="2" id="KW-1185">Reference proteome</keyword>
<name>V5HQU2_BYSSN</name>
<dbReference type="AlphaFoldDB" id="V5HQU2"/>